<evidence type="ECO:0000256" key="1">
    <source>
        <dbReference type="SAM" id="MobiDB-lite"/>
    </source>
</evidence>
<reference evidence="4" key="1">
    <citation type="submission" date="2015-11" db="EMBL/GenBank/DDBJ databases">
        <authorList>
            <person name="Dugat-Bony E."/>
        </authorList>
    </citation>
    <scope>NUCLEOTIDE SEQUENCE [LARGE SCALE GENOMIC DNA]</scope>
    <source>
        <strain evidence="4">Mu292</strain>
    </source>
</reference>
<proteinExistence type="predicted"/>
<dbReference type="EMBL" id="FAUH01000013">
    <property type="protein sequence ID" value="CUU66589.1"/>
    <property type="molecule type" value="Genomic_DNA"/>
</dbReference>
<feature type="transmembrane region" description="Helical" evidence="2">
    <location>
        <begin position="6"/>
        <end position="29"/>
    </location>
</feature>
<evidence type="ECO:0000256" key="2">
    <source>
        <dbReference type="SAM" id="Phobius"/>
    </source>
</evidence>
<gene>
    <name evidence="3" type="ORF">CVAR292_01936</name>
</gene>
<organism evidence="3 4">
    <name type="scientific">Corynebacterium variabile</name>
    <dbReference type="NCBI Taxonomy" id="1727"/>
    <lineage>
        <taxon>Bacteria</taxon>
        <taxon>Bacillati</taxon>
        <taxon>Actinomycetota</taxon>
        <taxon>Actinomycetes</taxon>
        <taxon>Mycobacteriales</taxon>
        <taxon>Corynebacteriaceae</taxon>
        <taxon>Corynebacterium</taxon>
    </lineage>
</organism>
<accession>A0A0X2NP18</accession>
<name>A0A0X2NP18_9CORY</name>
<dbReference type="AlphaFoldDB" id="A0A0X2NP18"/>
<evidence type="ECO:0000313" key="3">
    <source>
        <dbReference type="EMBL" id="CUU66589.1"/>
    </source>
</evidence>
<sequence>MGEGAAWTLTLVIPLVLVLGGYGLLYALFAVESDDAVGASENAAVPVVTSTVPEASHTGPSSVVPGPDTTEESVSSAAPSPSAAALSPGPPEPAPAPAAPAAEQISPGNYELELAGGNTVRCQMYSPEMGMFLACQTNNVGWTDDTGQPVNSVSIRFNPARAQGVLGDLGNITMEGTLATGGIYEMSTADGPLRIDTTDPDRIVFTGNGEEAWITRADFGPVSSPLDQLR</sequence>
<feature type="compositionally biased region" description="Low complexity" evidence="1">
    <location>
        <begin position="72"/>
        <end position="87"/>
    </location>
</feature>
<feature type="compositionally biased region" description="Pro residues" evidence="1">
    <location>
        <begin position="88"/>
        <end position="98"/>
    </location>
</feature>
<keyword evidence="2" id="KW-0472">Membrane</keyword>
<feature type="compositionally biased region" description="Polar residues" evidence="1">
    <location>
        <begin position="50"/>
        <end position="61"/>
    </location>
</feature>
<feature type="region of interest" description="Disordered" evidence="1">
    <location>
        <begin position="50"/>
        <end position="102"/>
    </location>
</feature>
<keyword evidence="2" id="KW-0812">Transmembrane</keyword>
<dbReference type="RefSeq" id="WP_073884299.1">
    <property type="nucleotide sequence ID" value="NZ_FAUH01000013.1"/>
</dbReference>
<keyword evidence="4" id="KW-1185">Reference proteome</keyword>
<dbReference type="Proteomes" id="UP000182498">
    <property type="component" value="Unassembled WGS sequence"/>
</dbReference>
<protein>
    <submittedName>
        <fullName evidence="3">Uncharacterized protein</fullName>
    </submittedName>
</protein>
<keyword evidence="2" id="KW-1133">Transmembrane helix</keyword>
<evidence type="ECO:0000313" key="4">
    <source>
        <dbReference type="Proteomes" id="UP000182498"/>
    </source>
</evidence>